<dbReference type="EnsemblPlants" id="ONIVA06G02420.2">
    <property type="protein sequence ID" value="ONIVA06G02420.2"/>
    <property type="gene ID" value="ONIVA06G02420"/>
</dbReference>
<accession>A0A0E0HKF9</accession>
<protein>
    <submittedName>
        <fullName evidence="1">Uncharacterized protein</fullName>
    </submittedName>
</protein>
<proteinExistence type="predicted"/>
<dbReference type="HOGENOM" id="CLU_2964924_0_0_1"/>
<dbReference type="Proteomes" id="UP000006591">
    <property type="component" value="Chromosome 6"/>
</dbReference>
<reference evidence="1" key="2">
    <citation type="submission" date="2018-04" db="EMBL/GenBank/DDBJ databases">
        <title>OnivRS2 (Oryza nivara Reference Sequence Version 2).</title>
        <authorList>
            <person name="Zhang J."/>
            <person name="Kudrna D."/>
            <person name="Lee S."/>
            <person name="Talag J."/>
            <person name="Rajasekar S."/>
            <person name="Welchert J."/>
            <person name="Hsing Y.-I."/>
            <person name="Wing R.A."/>
        </authorList>
    </citation>
    <scope>NUCLEOTIDE SEQUENCE [LARGE SCALE GENOMIC DNA]</scope>
    <source>
        <strain evidence="1">SL10</strain>
    </source>
</reference>
<sequence>MVSGLLVHWCHCCLCRRRDVPVGLPPVALAGAPPAAAGRGISFTTYLSELSVRLGDKNV</sequence>
<organism evidence="1">
    <name type="scientific">Oryza nivara</name>
    <name type="common">Indian wild rice</name>
    <name type="synonym">Oryza sativa f. spontanea</name>
    <dbReference type="NCBI Taxonomy" id="4536"/>
    <lineage>
        <taxon>Eukaryota</taxon>
        <taxon>Viridiplantae</taxon>
        <taxon>Streptophyta</taxon>
        <taxon>Embryophyta</taxon>
        <taxon>Tracheophyta</taxon>
        <taxon>Spermatophyta</taxon>
        <taxon>Magnoliopsida</taxon>
        <taxon>Liliopsida</taxon>
        <taxon>Poales</taxon>
        <taxon>Poaceae</taxon>
        <taxon>BOP clade</taxon>
        <taxon>Oryzoideae</taxon>
        <taxon>Oryzeae</taxon>
        <taxon>Oryzinae</taxon>
        <taxon>Oryza</taxon>
    </lineage>
</organism>
<dbReference type="Gramene" id="ONIVA06G02420.2">
    <property type="protein sequence ID" value="ONIVA06G02420.2"/>
    <property type="gene ID" value="ONIVA06G02420"/>
</dbReference>
<evidence type="ECO:0000313" key="2">
    <source>
        <dbReference type="Proteomes" id="UP000006591"/>
    </source>
</evidence>
<evidence type="ECO:0000313" key="1">
    <source>
        <dbReference type="EnsemblPlants" id="ONIVA06G02420.2"/>
    </source>
</evidence>
<name>A0A0E0HKF9_ORYNI</name>
<dbReference type="AlphaFoldDB" id="A0A0E0HKF9"/>
<reference evidence="1" key="1">
    <citation type="submission" date="2015-04" db="UniProtKB">
        <authorList>
            <consortium name="EnsemblPlants"/>
        </authorList>
    </citation>
    <scope>IDENTIFICATION</scope>
    <source>
        <strain evidence="1">SL10</strain>
    </source>
</reference>
<keyword evidence="2" id="KW-1185">Reference proteome</keyword>